<dbReference type="KEGG" id="cpi:Cpin_6117"/>
<keyword evidence="1" id="KW-1133">Transmembrane helix</keyword>
<dbReference type="Proteomes" id="UP000002215">
    <property type="component" value="Chromosome"/>
</dbReference>
<evidence type="ECO:0000313" key="2">
    <source>
        <dbReference type="EMBL" id="ACU63526.1"/>
    </source>
</evidence>
<name>A0A979G9Z0_CHIPD</name>
<reference evidence="3" key="1">
    <citation type="submission" date="2009-08" db="EMBL/GenBank/DDBJ databases">
        <title>The complete genome of Chitinophaga pinensis DSM 2588.</title>
        <authorList>
            <consortium name="US DOE Joint Genome Institute (JGI-PGF)"/>
            <person name="Lucas S."/>
            <person name="Copeland A."/>
            <person name="Lapidus A."/>
            <person name="Glavina del Rio T."/>
            <person name="Dalin E."/>
            <person name="Tice H."/>
            <person name="Bruce D."/>
            <person name="Goodwin L."/>
            <person name="Pitluck S."/>
            <person name="Kyrpides N."/>
            <person name="Mavromatis K."/>
            <person name="Ivanova N."/>
            <person name="Mikhailova N."/>
            <person name="Sims D."/>
            <person name="Meinche L."/>
            <person name="Brettin T."/>
            <person name="Detter J.C."/>
            <person name="Han C."/>
            <person name="Larimer F."/>
            <person name="Land M."/>
            <person name="Hauser L."/>
            <person name="Markowitz V."/>
            <person name="Cheng J.-F."/>
            <person name="Hugenholtz P."/>
            <person name="Woyke T."/>
            <person name="Wu D."/>
            <person name="Spring S."/>
            <person name="Klenk H.-P."/>
            <person name="Eisen J.A."/>
        </authorList>
    </citation>
    <scope>NUCLEOTIDE SEQUENCE [LARGE SCALE GENOMIC DNA]</scope>
    <source>
        <strain evidence="3">ATCC 43595 / DSM 2588 / LMG 13176 / NBRC 15968 / NCIMB 11800 / UQM 2034</strain>
    </source>
</reference>
<dbReference type="EMBL" id="CP001699">
    <property type="protein sequence ID" value="ACU63526.1"/>
    <property type="molecule type" value="Genomic_DNA"/>
</dbReference>
<sequence length="34" mass="3810">MYIIIAYFQMFILIFAAELCLLSFGVAHITVSGI</sequence>
<keyword evidence="1" id="KW-0472">Membrane</keyword>
<proteinExistence type="predicted"/>
<protein>
    <submittedName>
        <fullName evidence="2">Uncharacterized protein</fullName>
    </submittedName>
</protein>
<reference evidence="2 3" key="2">
    <citation type="journal article" date="2010" name="Stand. Genomic Sci.">
        <title>Complete genome sequence of Chitinophaga pinensis type strain (UQM 2034).</title>
        <authorList>
            <person name="Glavina Del Rio T."/>
            <person name="Abt B."/>
            <person name="Spring S."/>
            <person name="Lapidus A."/>
            <person name="Nolan M."/>
            <person name="Tice H."/>
            <person name="Copeland A."/>
            <person name="Cheng J.F."/>
            <person name="Chen F."/>
            <person name="Bruce D."/>
            <person name="Goodwin L."/>
            <person name="Pitluck S."/>
            <person name="Ivanova N."/>
            <person name="Mavromatis K."/>
            <person name="Mikhailova N."/>
            <person name="Pati A."/>
            <person name="Chen A."/>
            <person name="Palaniappan K."/>
            <person name="Land M."/>
            <person name="Hauser L."/>
            <person name="Chang Y.J."/>
            <person name="Jeffries C.D."/>
            <person name="Chain P."/>
            <person name="Saunders E."/>
            <person name="Detter J.C."/>
            <person name="Brettin T."/>
            <person name="Rohde M."/>
            <person name="Goker M."/>
            <person name="Bristow J."/>
            <person name="Eisen J.A."/>
            <person name="Markowitz V."/>
            <person name="Hugenholtz P."/>
            <person name="Kyrpides N.C."/>
            <person name="Klenk H.P."/>
            <person name="Lucas S."/>
        </authorList>
    </citation>
    <scope>NUCLEOTIDE SEQUENCE [LARGE SCALE GENOMIC DNA]</scope>
    <source>
        <strain evidence="3">ATCC 43595 / DSM 2588 / LMG 13176 / NBRC 15968 / NCIMB 11800 / UQM 2034</strain>
    </source>
</reference>
<accession>A0A979G9Z0</accession>
<keyword evidence="1" id="KW-0812">Transmembrane</keyword>
<dbReference type="AlphaFoldDB" id="A0A979G9Z0"/>
<feature type="transmembrane region" description="Helical" evidence="1">
    <location>
        <begin position="6"/>
        <end position="31"/>
    </location>
</feature>
<gene>
    <name evidence="2" type="ordered locus">Cpin_6117</name>
</gene>
<organism evidence="2 3">
    <name type="scientific">Chitinophaga pinensis (strain ATCC 43595 / DSM 2588 / LMG 13176 / NBRC 15968 / NCIMB 11800 / UQM 2034)</name>
    <dbReference type="NCBI Taxonomy" id="485918"/>
    <lineage>
        <taxon>Bacteria</taxon>
        <taxon>Pseudomonadati</taxon>
        <taxon>Bacteroidota</taxon>
        <taxon>Chitinophagia</taxon>
        <taxon>Chitinophagales</taxon>
        <taxon>Chitinophagaceae</taxon>
        <taxon>Chitinophaga</taxon>
    </lineage>
</organism>
<evidence type="ECO:0000313" key="3">
    <source>
        <dbReference type="Proteomes" id="UP000002215"/>
    </source>
</evidence>
<evidence type="ECO:0000256" key="1">
    <source>
        <dbReference type="SAM" id="Phobius"/>
    </source>
</evidence>